<evidence type="ECO:0000313" key="2">
    <source>
        <dbReference type="EMBL" id="KAF9979458.1"/>
    </source>
</evidence>
<protein>
    <submittedName>
        <fullName evidence="2">Uncharacterized protein</fullName>
    </submittedName>
</protein>
<evidence type="ECO:0000313" key="3">
    <source>
        <dbReference type="Proteomes" id="UP000749646"/>
    </source>
</evidence>
<dbReference type="AlphaFoldDB" id="A0A9P6JH95"/>
<dbReference type="EMBL" id="JAAAHW010004051">
    <property type="protein sequence ID" value="KAF9979458.1"/>
    <property type="molecule type" value="Genomic_DNA"/>
</dbReference>
<proteinExistence type="predicted"/>
<feature type="region of interest" description="Disordered" evidence="1">
    <location>
        <begin position="517"/>
        <end position="593"/>
    </location>
</feature>
<dbReference type="OrthoDB" id="19394at2759"/>
<dbReference type="PANTHER" id="PTHR31138:SF1">
    <property type="entry name" value="PDZ DOMAIN-CONTAINING PROTEIN"/>
    <property type="match status" value="1"/>
</dbReference>
<reference evidence="2" key="1">
    <citation type="journal article" date="2020" name="Fungal Divers.">
        <title>Resolving the Mortierellaceae phylogeny through synthesis of multi-gene phylogenetics and phylogenomics.</title>
        <authorList>
            <person name="Vandepol N."/>
            <person name="Liber J."/>
            <person name="Desiro A."/>
            <person name="Na H."/>
            <person name="Kennedy M."/>
            <person name="Barry K."/>
            <person name="Grigoriev I.V."/>
            <person name="Miller A.N."/>
            <person name="O'Donnell K."/>
            <person name="Stajich J.E."/>
            <person name="Bonito G."/>
        </authorList>
    </citation>
    <scope>NUCLEOTIDE SEQUENCE</scope>
    <source>
        <strain evidence="2">MES-2147</strain>
    </source>
</reference>
<gene>
    <name evidence="2" type="ORF">BGZ65_006543</name>
</gene>
<dbReference type="PANTHER" id="PTHR31138">
    <property type="entry name" value="CHROMOSOME 19, WHOLE GENOME SHOTGUN SEQUENCE"/>
    <property type="match status" value="1"/>
</dbReference>
<feature type="compositionally biased region" description="Basic and acidic residues" evidence="1">
    <location>
        <begin position="544"/>
        <end position="554"/>
    </location>
</feature>
<keyword evidence="3" id="KW-1185">Reference proteome</keyword>
<feature type="compositionally biased region" description="Polar residues" evidence="1">
    <location>
        <begin position="527"/>
        <end position="543"/>
    </location>
</feature>
<accession>A0A9P6JH95</accession>
<evidence type="ECO:0000256" key="1">
    <source>
        <dbReference type="SAM" id="MobiDB-lite"/>
    </source>
</evidence>
<sequence>MDPSQLNWLASSVQPQPYNGDGVFGQESLRSALGDAYPPIEPLLQDTQALAQSLYAPSDRGHVSTQTSMQDLKDVFRMVYQHLREKHYLDRFVHALYLHPDGGVGLSKLNKPAPLEEAVRNGRNAFMNKTRVIFPRPCELQAAIKKARESSQDLSLLLLTLTEPLLRFHICMIAHLMEAAFAPVEDAWDGEHPRRLTAEELTFVMDKLQDFFMDLFQLPAAQTSLRRFFTTVSGWSVQSLTTQDDENTPVPDFPDVVQEIFPCYDVIFQEYRNLLVSGKNDATFQSEARRLFKFVMLSLKELKFTSASDWTTEGRQIFDKFQKTLSNTTYRGPAQRLLRNLVSMTDQLWEGGGITDTSLAIEKCLSIVIRKSLVGSDVSLDHELDAVGSWDVMHDFERLLRAADNHITSIPLPSIIWTRENSEICLDAMVIHFPRLMTNNIQLDSKMEFDTRTGSWRRQWHLTIRGLEIEANNVPYYFVVKSPLQRHLVDIGQLSMSVPSNSLDIEAKFTLTTPRIRHRKVVGRGQAQDQPGATTTETAARRQSTGEHPTRTTRDTGQAQTQGAEANTRRGSEPTGRPTQMGRIISRSSRITHEVTEDSRSVFNVITQLLYPNRDRYRLSKTLSDPHQRPLQTEQMYNGWIPTTERVVWGRRRMRYNSEANGVRSRSRQVSTESSFEASETTNVDATDAAPYLGFAETTTHEHKKFIIVDKCSVRIRKLDIQVHATKHPLLYAFAHTILVRRIQRTMELTFLQIIADIANTINTSVEEIMEFSHEELRNRHAGPK</sequence>
<dbReference type="Proteomes" id="UP000749646">
    <property type="component" value="Unassembled WGS sequence"/>
</dbReference>
<feature type="compositionally biased region" description="Polar residues" evidence="1">
    <location>
        <begin position="555"/>
        <end position="565"/>
    </location>
</feature>
<name>A0A9P6JH95_9FUNG</name>
<organism evidence="2 3">
    <name type="scientific">Modicella reniformis</name>
    <dbReference type="NCBI Taxonomy" id="1440133"/>
    <lineage>
        <taxon>Eukaryota</taxon>
        <taxon>Fungi</taxon>
        <taxon>Fungi incertae sedis</taxon>
        <taxon>Mucoromycota</taxon>
        <taxon>Mortierellomycotina</taxon>
        <taxon>Mortierellomycetes</taxon>
        <taxon>Mortierellales</taxon>
        <taxon>Mortierellaceae</taxon>
        <taxon>Modicella</taxon>
    </lineage>
</organism>
<comment type="caution">
    <text evidence="2">The sequence shown here is derived from an EMBL/GenBank/DDBJ whole genome shotgun (WGS) entry which is preliminary data.</text>
</comment>